<protein>
    <submittedName>
        <fullName evidence="2">Uncharacterized protein</fullName>
    </submittedName>
</protein>
<reference evidence="4 5" key="1">
    <citation type="submission" date="2015-01" db="EMBL/GenBank/DDBJ databases">
        <title>Evolution of Trichinella species and genotypes.</title>
        <authorList>
            <person name="Korhonen P.K."/>
            <person name="Edoardo P."/>
            <person name="Giuseppe L.R."/>
            <person name="Gasser R.B."/>
        </authorList>
    </citation>
    <scope>NUCLEOTIDE SEQUENCE [LARGE SCALE GENOMIC DNA]</scope>
    <source>
        <strain evidence="2">ISS13</strain>
        <strain evidence="3">ISS176</strain>
    </source>
</reference>
<evidence type="ECO:0000313" key="5">
    <source>
        <dbReference type="Proteomes" id="UP000054826"/>
    </source>
</evidence>
<dbReference type="Proteomes" id="UP000054632">
    <property type="component" value="Unassembled WGS sequence"/>
</dbReference>
<evidence type="ECO:0000313" key="4">
    <source>
        <dbReference type="Proteomes" id="UP000054632"/>
    </source>
</evidence>
<dbReference type="Proteomes" id="UP000054826">
    <property type="component" value="Unassembled WGS sequence"/>
</dbReference>
<sequence>MNKEIAIFNKLPFHEDHNQADGKKTPQTLSSGYLQEASSMQNYGEKTAVWILQVDESFTVDKSRKQWQRNFRQQLKRNHGITSVKTKSRLTPDKVQTKHSYKMTS</sequence>
<evidence type="ECO:0000256" key="1">
    <source>
        <dbReference type="SAM" id="MobiDB-lite"/>
    </source>
</evidence>
<evidence type="ECO:0000313" key="2">
    <source>
        <dbReference type="EMBL" id="KRY69771.1"/>
    </source>
</evidence>
<dbReference type="EMBL" id="JYDV01000067">
    <property type="protein sequence ID" value="KRZ36761.1"/>
    <property type="molecule type" value="Genomic_DNA"/>
</dbReference>
<organism evidence="2 4">
    <name type="scientific">Trichinella pseudospiralis</name>
    <name type="common">Parasitic roundworm</name>
    <dbReference type="NCBI Taxonomy" id="6337"/>
    <lineage>
        <taxon>Eukaryota</taxon>
        <taxon>Metazoa</taxon>
        <taxon>Ecdysozoa</taxon>
        <taxon>Nematoda</taxon>
        <taxon>Enoplea</taxon>
        <taxon>Dorylaimia</taxon>
        <taxon>Trichinellida</taxon>
        <taxon>Trichinellidae</taxon>
        <taxon>Trichinella</taxon>
    </lineage>
</organism>
<proteinExistence type="predicted"/>
<name>A0A0V1E7P1_TRIPS</name>
<comment type="caution">
    <text evidence="2">The sequence shown here is derived from an EMBL/GenBank/DDBJ whole genome shotgun (WGS) entry which is preliminary data.</text>
</comment>
<dbReference type="EMBL" id="JYDR01000084">
    <property type="protein sequence ID" value="KRY69771.1"/>
    <property type="molecule type" value="Genomic_DNA"/>
</dbReference>
<gene>
    <name evidence="2" type="ORF">T4A_3163</name>
    <name evidence="3" type="ORF">T4C_487</name>
</gene>
<dbReference type="AlphaFoldDB" id="A0A0V1E7P1"/>
<feature type="region of interest" description="Disordered" evidence="1">
    <location>
        <begin position="78"/>
        <end position="105"/>
    </location>
</feature>
<evidence type="ECO:0000313" key="3">
    <source>
        <dbReference type="EMBL" id="KRZ36761.1"/>
    </source>
</evidence>
<accession>A0A0V1E7P1</accession>